<evidence type="ECO:0000259" key="3">
    <source>
        <dbReference type="Pfam" id="PF14410"/>
    </source>
</evidence>
<evidence type="ECO:0000256" key="1">
    <source>
        <dbReference type="SAM" id="Phobius"/>
    </source>
</evidence>
<protein>
    <recommendedName>
        <fullName evidence="3">Toxin YqcG C-terminal domain-containing protein</fullName>
    </recommendedName>
</protein>
<accession>A0A927MWC9</accession>
<dbReference type="InterPro" id="IPR026835">
    <property type="entry name" value="YqcG_C"/>
</dbReference>
<proteinExistence type="predicted"/>
<keyword evidence="1" id="KW-0472">Membrane</keyword>
<feature type="domain" description="Toxin YqcG C-terminal" evidence="3">
    <location>
        <begin position="160"/>
        <end position="233"/>
    </location>
</feature>
<evidence type="ECO:0000313" key="4">
    <source>
        <dbReference type="EMBL" id="MBE1608135.1"/>
    </source>
</evidence>
<keyword evidence="1" id="KW-0812">Transmembrane</keyword>
<evidence type="ECO:0000313" key="5">
    <source>
        <dbReference type="Proteomes" id="UP000638648"/>
    </source>
</evidence>
<evidence type="ECO:0000256" key="2">
    <source>
        <dbReference type="SAM" id="SignalP"/>
    </source>
</evidence>
<feature type="transmembrane region" description="Helical" evidence="1">
    <location>
        <begin position="49"/>
        <end position="73"/>
    </location>
</feature>
<comment type="caution">
    <text evidence="4">The sequence shown here is derived from an EMBL/GenBank/DDBJ whole genome shotgun (WGS) entry which is preliminary data.</text>
</comment>
<dbReference type="AlphaFoldDB" id="A0A927MWC9"/>
<keyword evidence="5" id="KW-1185">Reference proteome</keyword>
<name>A0A927MWC9_9ACTN</name>
<keyword evidence="1" id="KW-1133">Transmembrane helix</keyword>
<dbReference type="EMBL" id="JADBEM010000001">
    <property type="protein sequence ID" value="MBE1608135.1"/>
    <property type="molecule type" value="Genomic_DNA"/>
</dbReference>
<gene>
    <name evidence="4" type="ORF">HEB94_004983</name>
</gene>
<dbReference type="Proteomes" id="UP000638648">
    <property type="component" value="Unassembled WGS sequence"/>
</dbReference>
<keyword evidence="2" id="KW-0732">Signal</keyword>
<organism evidence="4 5">
    <name type="scientific">Actinopolymorpha pittospori</name>
    <dbReference type="NCBI Taxonomy" id="648752"/>
    <lineage>
        <taxon>Bacteria</taxon>
        <taxon>Bacillati</taxon>
        <taxon>Actinomycetota</taxon>
        <taxon>Actinomycetes</taxon>
        <taxon>Propionibacteriales</taxon>
        <taxon>Actinopolymorphaceae</taxon>
        <taxon>Actinopolymorpha</taxon>
    </lineage>
</organism>
<feature type="signal peptide" evidence="2">
    <location>
        <begin position="1"/>
        <end position="25"/>
    </location>
</feature>
<feature type="chain" id="PRO_5037364874" description="Toxin YqcG C-terminal domain-containing protein" evidence="2">
    <location>
        <begin position="26"/>
        <end position="243"/>
    </location>
</feature>
<sequence>MMRRLALWTGLGLFFLLFMPGTAAAACNLKYDNNGNVPGQQAGECAGAIPAAGSAVLGVGSILAAAGAAAATYGRGNMKSINQALAGIYRGSRVAASNYPPTRNRVSLPKGVRHQIYLRQPRAANGEDFICAVTGQTIPCQRYADGPFKGKAMRWDAATGRKLDPSDPNFSGGLTHPDERAITFGHKPGHEWRHAQIHGWRHRLNRPQVKGLQRDPDIYQVEVRSLAHGHEWDPSYINYWRPT</sequence>
<dbReference type="PROSITE" id="PS51257">
    <property type="entry name" value="PROKAR_LIPOPROTEIN"/>
    <property type="match status" value="1"/>
</dbReference>
<dbReference type="Pfam" id="PF14410">
    <property type="entry name" value="GH-E"/>
    <property type="match status" value="1"/>
</dbReference>
<reference evidence="4" key="1">
    <citation type="submission" date="2020-10" db="EMBL/GenBank/DDBJ databases">
        <title>Sequencing the genomes of 1000 actinobacteria strains.</title>
        <authorList>
            <person name="Klenk H.-P."/>
        </authorList>
    </citation>
    <scope>NUCLEOTIDE SEQUENCE</scope>
    <source>
        <strain evidence="4">DSM 45354</strain>
    </source>
</reference>